<dbReference type="AlphaFoldDB" id="A0A7W5G8Q0"/>
<reference evidence="1 2" key="1">
    <citation type="submission" date="2020-08" db="EMBL/GenBank/DDBJ databases">
        <title>Genomic Encyclopedia of Type Strains, Phase III (KMG-III): the genomes of soil and plant-associated and newly described type strains.</title>
        <authorList>
            <person name="Whitman W."/>
        </authorList>
    </citation>
    <scope>NUCLEOTIDE SEQUENCE [LARGE SCALE GENOMIC DNA]</scope>
    <source>
        <strain evidence="1 2">CECT 8234</strain>
    </source>
</reference>
<keyword evidence="2" id="KW-1185">Reference proteome</keyword>
<gene>
    <name evidence="1" type="ORF">FHS16_000929</name>
</gene>
<dbReference type="Proteomes" id="UP000518605">
    <property type="component" value="Unassembled WGS sequence"/>
</dbReference>
<evidence type="ECO:0000313" key="1">
    <source>
        <dbReference type="EMBL" id="MBB3150895.1"/>
    </source>
</evidence>
<dbReference type="EMBL" id="JACHXW010000002">
    <property type="protein sequence ID" value="MBB3150895.1"/>
    <property type="molecule type" value="Genomic_DNA"/>
</dbReference>
<name>A0A7W5G8Q0_9BACL</name>
<sequence length="55" mass="6057">MSRVEVKMTTEEAVIPSPFIVLEIDDIFEQIGICKAKWPAVVEGTSSPTVLHVQS</sequence>
<proteinExistence type="predicted"/>
<comment type="caution">
    <text evidence="1">The sequence shown here is derived from an EMBL/GenBank/DDBJ whole genome shotgun (WGS) entry which is preliminary data.</text>
</comment>
<organism evidence="1 2">
    <name type="scientific">Paenibacillus endophyticus</name>
    <dbReference type="NCBI Taxonomy" id="1294268"/>
    <lineage>
        <taxon>Bacteria</taxon>
        <taxon>Bacillati</taxon>
        <taxon>Bacillota</taxon>
        <taxon>Bacilli</taxon>
        <taxon>Bacillales</taxon>
        <taxon>Paenibacillaceae</taxon>
        <taxon>Paenibacillus</taxon>
    </lineage>
</organism>
<protein>
    <submittedName>
        <fullName evidence="1">Uncharacterized protein</fullName>
    </submittedName>
</protein>
<evidence type="ECO:0000313" key="2">
    <source>
        <dbReference type="Proteomes" id="UP000518605"/>
    </source>
</evidence>
<accession>A0A7W5G8Q0</accession>